<dbReference type="Pfam" id="PF02230">
    <property type="entry name" value="Abhydrolase_2"/>
    <property type="match status" value="1"/>
</dbReference>
<dbReference type="AlphaFoldDB" id="U2HVB2"/>
<keyword evidence="4" id="KW-1185">Reference proteome</keyword>
<evidence type="ECO:0000313" key="3">
    <source>
        <dbReference type="EMBL" id="ERJ59215.1"/>
    </source>
</evidence>
<reference evidence="3 4" key="1">
    <citation type="journal article" date="2013" name="Genome Announc.">
        <title>The Draft Genome Sequence of Sphingomonas paucimobilis Strain HER1398 (Proteobacteria), Host to the Giant PAU Phage, Indicates That It Is a Member of the Genus Sphingobacterium (Bacteroidetes).</title>
        <authorList>
            <person name="White R.A.III."/>
            <person name="Suttle C.A."/>
        </authorList>
    </citation>
    <scope>NUCLEOTIDE SEQUENCE [LARGE SCALE GENOMIC DNA]</scope>
    <source>
        <strain evidence="3 4">HER1398</strain>
    </source>
</reference>
<dbReference type="EMBL" id="ATDL01000015">
    <property type="protein sequence ID" value="ERJ59215.1"/>
    <property type="molecule type" value="Genomic_DNA"/>
</dbReference>
<name>U2HVB2_9SPHI</name>
<dbReference type="GO" id="GO:0016787">
    <property type="term" value="F:hydrolase activity"/>
    <property type="evidence" value="ECO:0007669"/>
    <property type="project" value="InterPro"/>
</dbReference>
<organism evidence="3 4">
    <name type="scientific">Sphingobacterium paucimobilis HER1398</name>
    <dbReference type="NCBI Taxonomy" id="1346330"/>
    <lineage>
        <taxon>Bacteria</taxon>
        <taxon>Pseudomonadati</taxon>
        <taxon>Bacteroidota</taxon>
        <taxon>Sphingobacteriia</taxon>
        <taxon>Sphingobacteriales</taxon>
        <taxon>Sphingobacteriaceae</taxon>
        <taxon>Sphingobacterium</taxon>
    </lineage>
</organism>
<protein>
    <recommendedName>
        <fullName evidence="2">Phospholipase/carboxylesterase/thioesterase domain-containing protein</fullName>
    </recommendedName>
</protein>
<dbReference type="RefSeq" id="WP_021070709.1">
    <property type="nucleotide sequence ID" value="NZ_ATDL01000015.1"/>
</dbReference>
<evidence type="ECO:0000256" key="1">
    <source>
        <dbReference type="ARBA" id="ARBA00022729"/>
    </source>
</evidence>
<comment type="caution">
    <text evidence="3">The sequence shown here is derived from an EMBL/GenBank/DDBJ whole genome shotgun (WGS) entry which is preliminary data.</text>
</comment>
<dbReference type="InterPro" id="IPR029058">
    <property type="entry name" value="AB_hydrolase_fold"/>
</dbReference>
<dbReference type="PANTHER" id="PTHR43037">
    <property type="entry name" value="UNNAMED PRODUCT-RELATED"/>
    <property type="match status" value="1"/>
</dbReference>
<dbReference type="Gene3D" id="3.40.50.1820">
    <property type="entry name" value="alpha/beta hydrolase"/>
    <property type="match status" value="1"/>
</dbReference>
<evidence type="ECO:0000259" key="2">
    <source>
        <dbReference type="Pfam" id="PF02230"/>
    </source>
</evidence>
<sequence>MKNRFFTFFLVFCSTVQVFSKDIKPIKNKTTYDFLLRLPEDYSEEGGKQPVLIFLHGKSLSGNDLERVKRYGVLYAMERGRDIPGIIVAPQTNNGWNPDQVMEVIDYVLSNYQADSSRVYVCGMSMGAYGTMDVAGKYPDRIAAAVAICGGGTVGYACNLTQVPLWIQHGNRDRAVPLSESKKMFNAIKNCNKQADVTLTVIAGGTHGSVERLFHQDEIYDWLFSYRKLK</sequence>
<dbReference type="SUPFAM" id="SSF53474">
    <property type="entry name" value="alpha/beta-Hydrolases"/>
    <property type="match status" value="1"/>
</dbReference>
<evidence type="ECO:0000313" key="4">
    <source>
        <dbReference type="Proteomes" id="UP000016584"/>
    </source>
</evidence>
<dbReference type="InterPro" id="IPR003140">
    <property type="entry name" value="PLipase/COase/thioEstase"/>
</dbReference>
<dbReference type="eggNOG" id="COG4099">
    <property type="taxonomic scope" value="Bacteria"/>
</dbReference>
<dbReference type="OrthoDB" id="9764953at2"/>
<proteinExistence type="predicted"/>
<dbReference type="STRING" id="1346330.M472_10565"/>
<accession>U2HVB2</accession>
<keyword evidence="1" id="KW-0732">Signal</keyword>
<dbReference type="PATRIC" id="fig|1346330.5.peg.2552"/>
<dbReference type="InterPro" id="IPR050955">
    <property type="entry name" value="Plant_Biomass_Hydrol_Est"/>
</dbReference>
<gene>
    <name evidence="3" type="ORF">M472_10565</name>
</gene>
<dbReference type="PANTHER" id="PTHR43037:SF1">
    <property type="entry name" value="BLL1128 PROTEIN"/>
    <property type="match status" value="1"/>
</dbReference>
<feature type="domain" description="Phospholipase/carboxylesterase/thioesterase" evidence="2">
    <location>
        <begin position="100"/>
        <end position="214"/>
    </location>
</feature>
<dbReference type="Proteomes" id="UP000016584">
    <property type="component" value="Unassembled WGS sequence"/>
</dbReference>